<proteinExistence type="predicted"/>
<keyword evidence="1" id="KW-0472">Membrane</keyword>
<dbReference type="EMBL" id="AXUP01000349">
    <property type="protein sequence ID" value="ESW37771.1"/>
    <property type="molecule type" value="Genomic_DNA"/>
</dbReference>
<reference evidence="2 3" key="1">
    <citation type="submission" date="2013-10" db="EMBL/GenBank/DDBJ databases">
        <title>Whole Genome Shotgun Sequence of Pseudomonas taiwanensis SJ9.</title>
        <authorList>
            <person name="Hong S.-J."/>
            <person name="Shin J.-H."/>
        </authorList>
    </citation>
    <scope>NUCLEOTIDE SEQUENCE [LARGE SCALE GENOMIC DNA]</scope>
    <source>
        <strain evidence="2 3">SJ9</strain>
    </source>
</reference>
<evidence type="ECO:0000313" key="3">
    <source>
        <dbReference type="Proteomes" id="UP000018511"/>
    </source>
</evidence>
<gene>
    <name evidence="2" type="ORF">O164_21960</name>
</gene>
<keyword evidence="1" id="KW-1133">Transmembrane helix</keyword>
<dbReference type="AlphaFoldDB" id="V7D947"/>
<evidence type="ECO:0000313" key="2">
    <source>
        <dbReference type="EMBL" id="ESW37771.1"/>
    </source>
</evidence>
<name>V7D947_9PSED</name>
<accession>V7D947</accession>
<organism evidence="2 3">
    <name type="scientific">Pseudomonas taiwanensis SJ9</name>
    <dbReference type="NCBI Taxonomy" id="1388762"/>
    <lineage>
        <taxon>Bacteria</taxon>
        <taxon>Pseudomonadati</taxon>
        <taxon>Pseudomonadota</taxon>
        <taxon>Gammaproteobacteria</taxon>
        <taxon>Pseudomonadales</taxon>
        <taxon>Pseudomonadaceae</taxon>
        <taxon>Pseudomonas</taxon>
    </lineage>
</organism>
<protein>
    <submittedName>
        <fullName evidence="2">Uncharacterized protein</fullName>
    </submittedName>
</protein>
<feature type="transmembrane region" description="Helical" evidence="1">
    <location>
        <begin position="6"/>
        <end position="23"/>
    </location>
</feature>
<evidence type="ECO:0000256" key="1">
    <source>
        <dbReference type="SAM" id="Phobius"/>
    </source>
</evidence>
<dbReference type="Proteomes" id="UP000018511">
    <property type="component" value="Unassembled WGS sequence"/>
</dbReference>
<sequence length="36" mass="3646">MLKGPTGLVVVGLGAGGAARYWLGKVQDETPGMTTN</sequence>
<keyword evidence="1" id="KW-0812">Transmembrane</keyword>
<comment type="caution">
    <text evidence="2">The sequence shown here is derived from an EMBL/GenBank/DDBJ whole genome shotgun (WGS) entry which is preliminary data.</text>
</comment>